<keyword evidence="1" id="KW-1133">Transmembrane helix</keyword>
<feature type="signal peptide" evidence="2">
    <location>
        <begin position="1"/>
        <end position="18"/>
    </location>
</feature>
<dbReference type="EMBL" id="CATOUU010000310">
    <property type="protein sequence ID" value="CAI9924359.1"/>
    <property type="molecule type" value="Genomic_DNA"/>
</dbReference>
<proteinExistence type="predicted"/>
<evidence type="ECO:0000313" key="9">
    <source>
        <dbReference type="EMBL" id="CAL6105900.1"/>
    </source>
</evidence>
<evidence type="ECO:0000313" key="4">
    <source>
        <dbReference type="EMBL" id="CAI9924359.1"/>
    </source>
</evidence>
<dbReference type="EMBL" id="CAXDID020000598">
    <property type="protein sequence ID" value="CAL6105599.1"/>
    <property type="molecule type" value="Genomic_DNA"/>
</dbReference>
<dbReference type="Proteomes" id="UP001642409">
    <property type="component" value="Unassembled WGS sequence"/>
</dbReference>
<protein>
    <recommendedName>
        <fullName evidence="12">Transmembrane protein</fullName>
    </recommendedName>
</protein>
<reference evidence="4" key="1">
    <citation type="submission" date="2023-06" db="EMBL/GenBank/DDBJ databases">
        <authorList>
            <person name="Kurt Z."/>
        </authorList>
    </citation>
    <scope>NUCLEOTIDE SEQUENCE</scope>
</reference>
<feature type="transmembrane region" description="Helical" evidence="1">
    <location>
        <begin position="526"/>
        <end position="546"/>
    </location>
</feature>
<evidence type="ECO:0000256" key="1">
    <source>
        <dbReference type="SAM" id="Phobius"/>
    </source>
</evidence>
<keyword evidence="1" id="KW-0812">Transmembrane</keyword>
<evidence type="ECO:0000313" key="3">
    <source>
        <dbReference type="EMBL" id="CAI9923918.1"/>
    </source>
</evidence>
<dbReference type="EMBL" id="CATOUU010000407">
    <property type="protein sequence ID" value="CAI9928542.1"/>
    <property type="molecule type" value="Genomic_DNA"/>
</dbReference>
<evidence type="ECO:0000313" key="7">
    <source>
        <dbReference type="EMBL" id="CAL6081833.1"/>
    </source>
</evidence>
<keyword evidence="2" id="KW-0732">Signal</keyword>
<evidence type="ECO:0000256" key="2">
    <source>
        <dbReference type="SAM" id="SignalP"/>
    </source>
</evidence>
<evidence type="ECO:0008006" key="12">
    <source>
        <dbReference type="Google" id="ProtNLM"/>
    </source>
</evidence>
<feature type="chain" id="PRO_5044704985" description="Transmembrane protein" evidence="2">
    <location>
        <begin position="19"/>
        <end position="550"/>
    </location>
</feature>
<dbReference type="EMBL" id="CAXDID020000356">
    <property type="protein sequence ID" value="CAL6081833.1"/>
    <property type="molecule type" value="Genomic_DNA"/>
</dbReference>
<sequence length="550" mass="61300">MFQLQISLALLCFEANTTILLDVQTRVLIFKAWPRTDDSREVEICKQLNGDMYKLSVQTGTYEYVLDQLQTYDFTKIIEIQVTCTDAVTNCAAAFKAKSAIYNMIYQDAKQTISEAASNLRRLDFNRKACIGSPALLYSQNETIAPGVISNGFQISGIPKYCKYPLDTAAIVAANVTATKKAIFSLYAFPNLTFSTTTFSLTTTDLLQYTKQNCVYQGTPTNIAKCNGMVNTLASQSFGYTNMQYYVPAKVPNRDGTITRTTNYSSVYQSNLVKSALQASFDCYSSQNIQIYANTMLLTNILNPSAVNCILPMKDFVGITYDKMVTRISFQQNEDFRIGQVFTLDFLTQSQMLNTSQEWLSCSTSTNETYCNEVLSKSLIISKYYLNAQQLFYSGDNITKIIPISPTMQMSCQSDATVKVMDTQACVSITNVCQNNITTSKTQQFTYSFGNQGSYSENILNISTNAIFPNTENKYCVNYDFSADQISILTNEKTESPTSGVLTIGSIKIPIAKAIDASTILPVKKIWLLIVGISGFTIILVGFSFWKPWV</sequence>
<reference evidence="7 11" key="2">
    <citation type="submission" date="2024-07" db="EMBL/GenBank/DDBJ databases">
        <authorList>
            <person name="Akdeniz Z."/>
        </authorList>
    </citation>
    <scope>NUCLEOTIDE SEQUENCE [LARGE SCALE GENOMIC DNA]</scope>
</reference>
<organism evidence="4">
    <name type="scientific">Hexamita inflata</name>
    <dbReference type="NCBI Taxonomy" id="28002"/>
    <lineage>
        <taxon>Eukaryota</taxon>
        <taxon>Metamonada</taxon>
        <taxon>Diplomonadida</taxon>
        <taxon>Hexamitidae</taxon>
        <taxon>Hexamitinae</taxon>
        <taxon>Hexamita</taxon>
    </lineage>
</organism>
<dbReference type="EMBL" id="CATOUU010000297">
    <property type="protein sequence ID" value="CAI9923918.1"/>
    <property type="molecule type" value="Genomic_DNA"/>
</dbReference>
<evidence type="ECO:0000313" key="5">
    <source>
        <dbReference type="EMBL" id="CAI9925543.1"/>
    </source>
</evidence>
<evidence type="ECO:0000313" key="6">
    <source>
        <dbReference type="EMBL" id="CAI9928542.1"/>
    </source>
</evidence>
<evidence type="ECO:0000313" key="11">
    <source>
        <dbReference type="Proteomes" id="UP001642409"/>
    </source>
</evidence>
<dbReference type="AlphaFoldDB" id="A0AA86NRQ1"/>
<keyword evidence="1" id="KW-0472">Membrane</keyword>
<name>A0AA86NRQ1_9EUKA</name>
<evidence type="ECO:0000313" key="8">
    <source>
        <dbReference type="EMBL" id="CAL6105599.1"/>
    </source>
</evidence>
<dbReference type="EMBL" id="CATOUU010000342">
    <property type="protein sequence ID" value="CAI9925543.1"/>
    <property type="molecule type" value="Genomic_DNA"/>
</dbReference>
<accession>A0AA86NRQ1</accession>
<dbReference type="EMBL" id="CAXDID020000641">
    <property type="protein sequence ID" value="CAL6107803.1"/>
    <property type="molecule type" value="Genomic_DNA"/>
</dbReference>
<keyword evidence="11" id="KW-1185">Reference proteome</keyword>
<evidence type="ECO:0000313" key="10">
    <source>
        <dbReference type="EMBL" id="CAL6107803.1"/>
    </source>
</evidence>
<comment type="caution">
    <text evidence="4">The sequence shown here is derived from an EMBL/GenBank/DDBJ whole genome shotgun (WGS) entry which is preliminary data.</text>
</comment>
<gene>
    <name evidence="3" type="ORF">HINF_LOCUS11563</name>
    <name evidence="4" type="ORF">HINF_LOCUS12004</name>
    <name evidence="5" type="ORF">HINF_LOCUS13188</name>
    <name evidence="6" type="ORF">HINF_LOCUS16187</name>
    <name evidence="7" type="ORF">HINF_LOCUS60625</name>
    <name evidence="8" type="ORF">HINF_LOCUS73340</name>
    <name evidence="9" type="ORF">HINF_LOCUS73485</name>
    <name evidence="10" type="ORF">HINF_LOCUS74663</name>
</gene>
<dbReference type="EMBL" id="CAXDID020000602">
    <property type="protein sequence ID" value="CAL6105900.1"/>
    <property type="molecule type" value="Genomic_DNA"/>
</dbReference>